<dbReference type="CDD" id="cd15787">
    <property type="entry name" value="YycH_N"/>
    <property type="match status" value="1"/>
</dbReference>
<accession>A0A1T4YYF2</accession>
<dbReference type="InterPro" id="IPR009996">
    <property type="entry name" value="YycH"/>
</dbReference>
<keyword evidence="1" id="KW-0812">Transmembrane</keyword>
<organism evidence="3 4">
    <name type="scientific">Sporosarcina newyorkensis</name>
    <dbReference type="NCBI Taxonomy" id="759851"/>
    <lineage>
        <taxon>Bacteria</taxon>
        <taxon>Bacillati</taxon>
        <taxon>Bacillota</taxon>
        <taxon>Bacilli</taxon>
        <taxon>Bacillales</taxon>
        <taxon>Caryophanaceae</taxon>
        <taxon>Sporosarcina</taxon>
    </lineage>
</organism>
<keyword evidence="1" id="KW-1133">Transmembrane helix</keyword>
<evidence type="ECO:0000256" key="1">
    <source>
        <dbReference type="SAM" id="Phobius"/>
    </source>
</evidence>
<evidence type="ECO:0000259" key="2">
    <source>
        <dbReference type="Pfam" id="PF07435"/>
    </source>
</evidence>
<feature type="domain" description="Regulatory protein YycH" evidence="2">
    <location>
        <begin position="7"/>
        <end position="428"/>
    </location>
</feature>
<name>A0A1T4YYF2_9BACL</name>
<dbReference type="Proteomes" id="UP000190042">
    <property type="component" value="Unassembled WGS sequence"/>
</dbReference>
<dbReference type="Gene3D" id="3.30.310.160">
    <property type="entry name" value="YycH protein, domain 2"/>
    <property type="match status" value="1"/>
</dbReference>
<protein>
    <submittedName>
        <fullName evidence="3">Two-component signal transduction system YycFG, regulatory protein YycH</fullName>
    </submittedName>
</protein>
<dbReference type="InterPro" id="IPR042274">
    <property type="entry name" value="YycH/YycI_2"/>
</dbReference>
<sequence length="443" mass="51236">MGLKYIETIKSIILLLLVLLSVMFTFTIWTFTPNYEPMEQLQTVDISIAEKKTIDEIIKPYKVITNLKDQVLGSVDSGKINTILSEMGTWNLTNLQRVNQDMTKLDISQVLRQPSQMILYFQGEVPILVYDNVLLIDDTSIPEDTFNRLVIDWSQSTQLPTVHFLSETSGIHYQAQVSLPNRSSFLRNIVDVGQSFAEYAEIDRGNAPFLAVSKDPVTIKRYTYYQEEVNPIQFRNALFSDPSAVRRNQTDTNIEEYVDDHRARMDVNTKNKTLTYVMPVAESQEIAIPSELLVNTIDFINEHGGWTDDFRYAYMNPISRYVKFQLYVDGLPVYSDQSGTNEIIEYWGESQIYKYIRPYYKLVNFETVDEELPSGLDVVEALKESDELDFDLIDEISTGYYLIHDENSRLLILQPCWYYLIKDNWFRFIPDGSSEGGDRVGLE</sequence>
<dbReference type="Pfam" id="PF07435">
    <property type="entry name" value="YycH"/>
    <property type="match status" value="1"/>
</dbReference>
<evidence type="ECO:0000313" key="3">
    <source>
        <dbReference type="EMBL" id="SKB06766.1"/>
    </source>
</evidence>
<feature type="transmembrane region" description="Helical" evidence="1">
    <location>
        <begin position="12"/>
        <end position="31"/>
    </location>
</feature>
<keyword evidence="4" id="KW-1185">Reference proteome</keyword>
<gene>
    <name evidence="3" type="ORF">SAMN04244570_0236</name>
</gene>
<dbReference type="EMBL" id="FUYJ01000011">
    <property type="protein sequence ID" value="SKB06766.1"/>
    <property type="molecule type" value="Genomic_DNA"/>
</dbReference>
<dbReference type="AlphaFoldDB" id="A0A1T4YYF2"/>
<proteinExistence type="predicted"/>
<reference evidence="4" key="1">
    <citation type="submission" date="2017-02" db="EMBL/GenBank/DDBJ databases">
        <authorList>
            <person name="Varghese N."/>
            <person name="Submissions S."/>
        </authorList>
    </citation>
    <scope>NUCLEOTIDE SEQUENCE [LARGE SCALE GENOMIC DNA]</scope>
    <source>
        <strain evidence="4">DSM 23966</strain>
    </source>
</reference>
<dbReference type="RefSeq" id="WP_078818755.1">
    <property type="nucleotide sequence ID" value="NZ_FUYJ01000011.1"/>
</dbReference>
<evidence type="ECO:0000313" key="4">
    <source>
        <dbReference type="Proteomes" id="UP000190042"/>
    </source>
</evidence>
<keyword evidence="1" id="KW-0472">Membrane</keyword>
<dbReference type="Gene3D" id="3.10.450.310">
    <property type="match status" value="1"/>
</dbReference>